<dbReference type="GO" id="GO:0005840">
    <property type="term" value="C:ribosome"/>
    <property type="evidence" value="ECO:0007669"/>
    <property type="project" value="UniProtKB-KW"/>
</dbReference>
<reference evidence="1" key="1">
    <citation type="journal article" date="2017" name="Bryologist">
        <title>Complete mitogenome sequence of Ricasolia amplissima (Lobariaceae) reveals extensive mitochondrial DNA rearrangement within the Peltigerales (lichenized ascomycetes).</title>
        <authorList>
            <person name="Simon A."/>
            <person name="Liu Y."/>
            <person name="Serusiaux E."/>
            <person name="Goffinet B."/>
        </authorList>
    </citation>
    <scope>NUCLEOTIDE SEQUENCE</scope>
</reference>
<organism evidence="1">
    <name type="scientific">Ricasolia amplissima</name>
    <dbReference type="NCBI Taxonomy" id="209564"/>
    <lineage>
        <taxon>Eukaryota</taxon>
        <taxon>Fungi</taxon>
        <taxon>Dikarya</taxon>
        <taxon>Ascomycota</taxon>
        <taxon>Pezizomycotina</taxon>
        <taxon>Lecanoromycetes</taxon>
        <taxon>OSLEUM clade</taxon>
        <taxon>Lecanoromycetidae</taxon>
        <taxon>Peltigerales</taxon>
        <taxon>Peltigerineae</taxon>
        <taxon>Lobariaceae</taxon>
        <taxon>Ricasolia</taxon>
    </lineage>
</organism>
<proteinExistence type="predicted"/>
<dbReference type="RefSeq" id="YP_009424501.1">
    <property type="nucleotide sequence ID" value="NC_035826.1"/>
</dbReference>
<keyword evidence="1" id="KW-0496">Mitochondrion</keyword>
<keyword evidence="1" id="KW-0687">Ribonucleoprotein</keyword>
<dbReference type="GeneID" id="33942399"/>
<dbReference type="AlphaFoldDB" id="A0A286QTF8"/>
<sequence length="530" mass="63649">MLNIFNLKLNNSIEKKKKDYHNRNEKHIDRHYPPANLEWFNSIYAYNKNTTKLLPRADKALLKLIKSYFNLYSRKLERKINKSPSLRFRFRKSSVKRVLVSRAEIKHTSDKVNITIYIYNRHQRFYLNKIKNISTLTLRKISTLSKKTYIKKKIRKISTLSKKRYIKKRSRYIKKRSKLLTLSEITYLNKNKLKRLKNIVKKGLKIISNVLEQKEILFKTLNHQTHKSFFNNYEKKYLKIFISKSLRRDIKSLYIKQIIFINKSKFKSNYLLPLTSLIEKFYKHKKIEFNLVNLKYFYLNSYIFTDTLVKKIRNKKNSLWRVLKRSLMFKMPPVDRLTVFDEMYNKLRIPQNFKLNNILSNHIAYKQMGIVELQQLQLQQEQQEQEEKQLENKISSDPSLYTIYLILKKKEKKKEIIKSQVGKKNFFFSHNKKIIKNRHVIKTVLDSIKYKFVKGIRIEAAGRLTRRYTASRSLFKKVYLGNIRNMDSSFKKLSTVILRGHSKSNLQYTKLNSKKRIGSYGIKGWVSSSD</sequence>
<accession>A0A286QTF8</accession>
<geneLocation type="mitochondrion" evidence="1"/>
<gene>
    <name evidence="1" type="primary">rps3</name>
    <name evidence="1" type="ORF">RiamM_p02</name>
</gene>
<protein>
    <submittedName>
        <fullName evidence="1">Ribosomal protein subunit 3</fullName>
    </submittedName>
</protein>
<name>A0A286QTF8_9LECA</name>
<dbReference type="EMBL" id="KY853549">
    <property type="protein sequence ID" value="ASL24563.1"/>
    <property type="molecule type" value="Genomic_DNA"/>
</dbReference>
<evidence type="ECO:0000313" key="1">
    <source>
        <dbReference type="EMBL" id="ASL24563.1"/>
    </source>
</evidence>
<keyword evidence="1" id="KW-0689">Ribosomal protein</keyword>